<comment type="caution">
    <text evidence="2">The sequence shown here is derived from an EMBL/GenBank/DDBJ whole genome shotgun (WGS) entry which is preliminary data.</text>
</comment>
<sequence>AYGLNAMFIPASNTTLSSTDTLLAKDNPTVGIRLLNEDRSVISIGKEFEFIPYTPTQTTVTKNFLAQLRWMTSRPILGPFNATAA</sequence>
<dbReference type="AlphaFoldDB" id="A0A367LTN1"/>
<dbReference type="GO" id="GO:0007155">
    <property type="term" value="P:cell adhesion"/>
    <property type="evidence" value="ECO:0007669"/>
    <property type="project" value="InterPro"/>
</dbReference>
<reference evidence="2 3" key="1">
    <citation type="submission" date="2018-07" db="EMBL/GenBank/DDBJ databases">
        <title>Mechanisms of high-level aminoglycoside resistance among Gram-negative pathogens in Brazil.</title>
        <authorList>
            <person name="Ballaben A.S."/>
            <person name="Darini A.L.C."/>
            <person name="Doi Y."/>
        </authorList>
    </citation>
    <scope>NUCLEOTIDE SEQUENCE [LARGE SCALE GENOMIC DNA]</scope>
    <source>
        <strain evidence="2 3">B2-305</strain>
    </source>
</reference>
<evidence type="ECO:0000313" key="2">
    <source>
        <dbReference type="EMBL" id="RCI64807.1"/>
    </source>
</evidence>
<dbReference type="EMBL" id="QORE01004009">
    <property type="protein sequence ID" value="RCI64807.1"/>
    <property type="molecule type" value="Genomic_DNA"/>
</dbReference>
<evidence type="ECO:0000313" key="3">
    <source>
        <dbReference type="Proteomes" id="UP000253594"/>
    </source>
</evidence>
<proteinExistence type="predicted"/>
<feature type="domain" description="Fimbrial-type adhesion" evidence="1">
    <location>
        <begin position="6"/>
        <end position="84"/>
    </location>
</feature>
<dbReference type="InterPro" id="IPR008966">
    <property type="entry name" value="Adhesion_dom_sf"/>
</dbReference>
<gene>
    <name evidence="2" type="ORF">DT376_44570</name>
</gene>
<dbReference type="Pfam" id="PF00419">
    <property type="entry name" value="Fimbrial"/>
    <property type="match status" value="1"/>
</dbReference>
<feature type="non-terminal residue" evidence="2">
    <location>
        <position position="85"/>
    </location>
</feature>
<feature type="non-terminal residue" evidence="2">
    <location>
        <position position="1"/>
    </location>
</feature>
<dbReference type="SUPFAM" id="SSF49401">
    <property type="entry name" value="Bacterial adhesins"/>
    <property type="match status" value="1"/>
</dbReference>
<accession>A0A367LTN1</accession>
<protein>
    <submittedName>
        <fullName evidence="2">Fimbrial protein</fullName>
    </submittedName>
</protein>
<dbReference type="GO" id="GO:0009289">
    <property type="term" value="C:pilus"/>
    <property type="evidence" value="ECO:0007669"/>
    <property type="project" value="InterPro"/>
</dbReference>
<organism evidence="2 3">
    <name type="scientific">Pseudomonas aeruginosa</name>
    <dbReference type="NCBI Taxonomy" id="287"/>
    <lineage>
        <taxon>Bacteria</taxon>
        <taxon>Pseudomonadati</taxon>
        <taxon>Pseudomonadota</taxon>
        <taxon>Gammaproteobacteria</taxon>
        <taxon>Pseudomonadales</taxon>
        <taxon>Pseudomonadaceae</taxon>
        <taxon>Pseudomonas</taxon>
    </lineage>
</organism>
<name>A0A367LTN1_PSEAI</name>
<dbReference type="Proteomes" id="UP000253594">
    <property type="component" value="Unassembled WGS sequence"/>
</dbReference>
<dbReference type="InterPro" id="IPR000259">
    <property type="entry name" value="Adhesion_dom_fimbrial"/>
</dbReference>
<evidence type="ECO:0000259" key="1">
    <source>
        <dbReference type="Pfam" id="PF00419"/>
    </source>
</evidence>